<keyword evidence="2" id="KW-1185">Reference proteome</keyword>
<sequence>MKVDELLKILNLRADQVKITVEPEHSLSKLNEFEKCYGIPSSLVYWVVKQGFENEFFEEWAHYYIRFIEFGGNIEDLYFNKCFAEIKEGQPFLEMQKPEQELSAVQVF</sequence>
<dbReference type="AlphaFoldDB" id="A0A3Q9HNI6"/>
<gene>
    <name evidence="1" type="ORF">BBF96_00995</name>
</gene>
<dbReference type="KEGG" id="aft:BBF96_00995"/>
<evidence type="ECO:0000313" key="1">
    <source>
        <dbReference type="EMBL" id="AZR72090.1"/>
    </source>
</evidence>
<accession>A0A3Q9HNI6</accession>
<organism evidence="1 2">
    <name type="scientific">Anoxybacter fermentans</name>
    <dbReference type="NCBI Taxonomy" id="1323375"/>
    <lineage>
        <taxon>Bacteria</taxon>
        <taxon>Bacillati</taxon>
        <taxon>Bacillota</taxon>
        <taxon>Clostridia</taxon>
        <taxon>Halanaerobiales</taxon>
        <taxon>Anoxybacter</taxon>
    </lineage>
</organism>
<dbReference type="Proteomes" id="UP000267250">
    <property type="component" value="Chromosome"/>
</dbReference>
<proteinExistence type="predicted"/>
<evidence type="ECO:0000313" key="2">
    <source>
        <dbReference type="Proteomes" id="UP000267250"/>
    </source>
</evidence>
<dbReference type="EMBL" id="CP016379">
    <property type="protein sequence ID" value="AZR72090.1"/>
    <property type="molecule type" value="Genomic_DNA"/>
</dbReference>
<dbReference type="RefSeq" id="WP_127015417.1">
    <property type="nucleotide sequence ID" value="NZ_CP016379.1"/>
</dbReference>
<reference evidence="1 2" key="1">
    <citation type="submission" date="2016-07" db="EMBL/GenBank/DDBJ databases">
        <title>Genome and transcriptome analysis of iron-reducing fermentative bacteria Anoxybacter fermentans.</title>
        <authorList>
            <person name="Zeng X."/>
            <person name="Shao Z."/>
        </authorList>
    </citation>
    <scope>NUCLEOTIDE SEQUENCE [LARGE SCALE GENOMIC DNA]</scope>
    <source>
        <strain evidence="1 2">DY22613</strain>
    </source>
</reference>
<name>A0A3Q9HNI6_9FIRM</name>
<protein>
    <submittedName>
        <fullName evidence="1">Uncharacterized protein</fullName>
    </submittedName>
</protein>